<gene>
    <name evidence="9" type="ORF">ONB1V03_LOCUS21625</name>
</gene>
<dbReference type="AlphaFoldDB" id="A0A7R9MRW3"/>
<keyword evidence="6" id="KW-0333">Golgi apparatus</keyword>
<sequence length="216" mass="24836">VTDELAAIERHVDRVIDGVPQLVANCQQFSSAAKAICNRWRDVSQMLSNHPLILEVLEIPQLMDTCVRNNYYEEALQLYAYVQTLTKRHDSVAIIASIAKDVDVFREIMISQLLKELSVNIQLQNCLKIIGYLRRTDKFSETELRIKFLSARDQWLSAMIKEIPSNNPLIHITKVIETNRVNLFDIVTQYRAIFADMDPIVPQKHLYYGITTLATS</sequence>
<dbReference type="EMBL" id="CAJPVJ010043066">
    <property type="protein sequence ID" value="CAG2182204.1"/>
    <property type="molecule type" value="Genomic_DNA"/>
</dbReference>
<dbReference type="InterPro" id="IPR007255">
    <property type="entry name" value="COG8"/>
</dbReference>
<keyword evidence="4" id="KW-0813">Transport</keyword>
<dbReference type="OrthoDB" id="1661054at2759"/>
<feature type="non-terminal residue" evidence="9">
    <location>
        <position position="1"/>
    </location>
</feature>
<accession>A0A7R9MRW3</accession>
<dbReference type="Proteomes" id="UP000728032">
    <property type="component" value="Unassembled WGS sequence"/>
</dbReference>
<name>A0A7R9MRW3_9ACAR</name>
<evidence type="ECO:0000256" key="5">
    <source>
        <dbReference type="ARBA" id="ARBA00022927"/>
    </source>
</evidence>
<protein>
    <recommendedName>
        <fullName evidence="3">Conserved oligomeric Golgi complex subunit 8</fullName>
    </recommendedName>
    <alternativeName>
        <fullName evidence="8">Component of oligomeric Golgi complex 8</fullName>
    </alternativeName>
</protein>
<dbReference type="PANTHER" id="PTHR21311:SF0">
    <property type="entry name" value="CONSERVED OLIGOMERIC GOLGI COMPLEX SUBUNIT 8"/>
    <property type="match status" value="1"/>
</dbReference>
<evidence type="ECO:0000256" key="3">
    <source>
        <dbReference type="ARBA" id="ARBA00020983"/>
    </source>
</evidence>
<dbReference type="Pfam" id="PF04124">
    <property type="entry name" value="Dor1"/>
    <property type="match status" value="1"/>
</dbReference>
<evidence type="ECO:0000256" key="2">
    <source>
        <dbReference type="ARBA" id="ARBA00006419"/>
    </source>
</evidence>
<evidence type="ECO:0000256" key="1">
    <source>
        <dbReference type="ARBA" id="ARBA00004395"/>
    </source>
</evidence>
<dbReference type="GO" id="GO:0006891">
    <property type="term" value="P:intra-Golgi vesicle-mediated transport"/>
    <property type="evidence" value="ECO:0007669"/>
    <property type="project" value="TreeGrafter"/>
</dbReference>
<comment type="similarity">
    <text evidence="2">Belongs to the COG8 family.</text>
</comment>
<evidence type="ECO:0000313" key="9">
    <source>
        <dbReference type="EMBL" id="CAD7665067.1"/>
    </source>
</evidence>
<evidence type="ECO:0000256" key="8">
    <source>
        <dbReference type="ARBA" id="ARBA00031347"/>
    </source>
</evidence>
<evidence type="ECO:0000256" key="7">
    <source>
        <dbReference type="ARBA" id="ARBA00023136"/>
    </source>
</evidence>
<dbReference type="SUPFAM" id="SSF74788">
    <property type="entry name" value="Cullin repeat-like"/>
    <property type="match status" value="1"/>
</dbReference>
<dbReference type="GO" id="GO:0015031">
    <property type="term" value="P:protein transport"/>
    <property type="evidence" value="ECO:0007669"/>
    <property type="project" value="UniProtKB-KW"/>
</dbReference>
<keyword evidence="7" id="KW-0472">Membrane</keyword>
<comment type="subcellular location">
    <subcellularLocation>
        <location evidence="1">Golgi apparatus membrane</location>
        <topology evidence="1">Peripheral membrane protein</topology>
    </subcellularLocation>
</comment>
<feature type="non-terminal residue" evidence="9">
    <location>
        <position position="216"/>
    </location>
</feature>
<keyword evidence="5" id="KW-0653">Protein transport</keyword>
<evidence type="ECO:0000256" key="4">
    <source>
        <dbReference type="ARBA" id="ARBA00022448"/>
    </source>
</evidence>
<dbReference type="InterPro" id="IPR016159">
    <property type="entry name" value="Cullin_repeat-like_dom_sf"/>
</dbReference>
<proteinExistence type="inferred from homology"/>
<organism evidence="9">
    <name type="scientific">Oppiella nova</name>
    <dbReference type="NCBI Taxonomy" id="334625"/>
    <lineage>
        <taxon>Eukaryota</taxon>
        <taxon>Metazoa</taxon>
        <taxon>Ecdysozoa</taxon>
        <taxon>Arthropoda</taxon>
        <taxon>Chelicerata</taxon>
        <taxon>Arachnida</taxon>
        <taxon>Acari</taxon>
        <taxon>Acariformes</taxon>
        <taxon>Sarcoptiformes</taxon>
        <taxon>Oribatida</taxon>
        <taxon>Brachypylina</taxon>
        <taxon>Oppioidea</taxon>
        <taxon>Oppiidae</taxon>
        <taxon>Oppiella</taxon>
    </lineage>
</organism>
<dbReference type="PANTHER" id="PTHR21311">
    <property type="entry name" value="CONSERVED OLIGOMERIC GOLGI COMPLEX COMPONENT 8"/>
    <property type="match status" value="1"/>
</dbReference>
<dbReference type="GO" id="GO:0017119">
    <property type="term" value="C:Golgi transport complex"/>
    <property type="evidence" value="ECO:0007669"/>
    <property type="project" value="InterPro"/>
</dbReference>
<keyword evidence="10" id="KW-1185">Reference proteome</keyword>
<evidence type="ECO:0000256" key="6">
    <source>
        <dbReference type="ARBA" id="ARBA00023034"/>
    </source>
</evidence>
<reference evidence="9" key="1">
    <citation type="submission" date="2020-11" db="EMBL/GenBank/DDBJ databases">
        <authorList>
            <person name="Tran Van P."/>
        </authorList>
    </citation>
    <scope>NUCLEOTIDE SEQUENCE</scope>
</reference>
<dbReference type="GO" id="GO:0000139">
    <property type="term" value="C:Golgi membrane"/>
    <property type="evidence" value="ECO:0007669"/>
    <property type="project" value="UniProtKB-SubCell"/>
</dbReference>
<dbReference type="EMBL" id="OC957891">
    <property type="protein sequence ID" value="CAD7665067.1"/>
    <property type="molecule type" value="Genomic_DNA"/>
</dbReference>
<evidence type="ECO:0000313" key="10">
    <source>
        <dbReference type="Proteomes" id="UP000728032"/>
    </source>
</evidence>